<evidence type="ECO:0000256" key="2">
    <source>
        <dbReference type="SAM" id="Phobius"/>
    </source>
</evidence>
<dbReference type="Proteomes" id="UP000030746">
    <property type="component" value="Unassembled WGS sequence"/>
</dbReference>
<gene>
    <name evidence="3" type="ORF">LOTGIDRAFT_173571</name>
</gene>
<feature type="compositionally biased region" description="Pro residues" evidence="1">
    <location>
        <begin position="157"/>
        <end position="166"/>
    </location>
</feature>
<organism evidence="3 4">
    <name type="scientific">Lottia gigantea</name>
    <name type="common">Giant owl limpet</name>
    <dbReference type="NCBI Taxonomy" id="225164"/>
    <lineage>
        <taxon>Eukaryota</taxon>
        <taxon>Metazoa</taxon>
        <taxon>Spiralia</taxon>
        <taxon>Lophotrochozoa</taxon>
        <taxon>Mollusca</taxon>
        <taxon>Gastropoda</taxon>
        <taxon>Patellogastropoda</taxon>
        <taxon>Lottioidea</taxon>
        <taxon>Lottiidae</taxon>
        <taxon>Lottia</taxon>
    </lineage>
</organism>
<dbReference type="HOGENOM" id="CLU_1604576_0_0_1"/>
<keyword evidence="4" id="KW-1185">Reference proteome</keyword>
<keyword evidence="2" id="KW-0472">Membrane</keyword>
<keyword evidence="2" id="KW-0812">Transmembrane</keyword>
<evidence type="ECO:0000313" key="4">
    <source>
        <dbReference type="Proteomes" id="UP000030746"/>
    </source>
</evidence>
<dbReference type="EMBL" id="KB200938">
    <property type="protein sequence ID" value="ESO99733.1"/>
    <property type="molecule type" value="Genomic_DNA"/>
</dbReference>
<proteinExistence type="predicted"/>
<feature type="region of interest" description="Disordered" evidence="1">
    <location>
        <begin position="134"/>
        <end position="166"/>
    </location>
</feature>
<name>V4A723_LOTGI</name>
<evidence type="ECO:0000256" key="1">
    <source>
        <dbReference type="SAM" id="MobiDB-lite"/>
    </source>
</evidence>
<dbReference type="RefSeq" id="XP_009049592.1">
    <property type="nucleotide sequence ID" value="XM_009051344.1"/>
</dbReference>
<sequence>MSCIFEKYSKQMHRNIFYLVLIQVFQLVQSAAISENVESELMSDSQLVVLGILSVVVIVCVSVYIIFTCGDCYNSEVSSENHPACASGSHSGAHKWGGSDMGYASNTYGQAIDINNQAPAYSMIPVQVNDDPGFQGYSTGSASGPGAHYNPVQDSQEPPPAYSDIR</sequence>
<keyword evidence="2" id="KW-1133">Transmembrane helix</keyword>
<dbReference type="GeneID" id="20242432"/>
<evidence type="ECO:0000313" key="3">
    <source>
        <dbReference type="EMBL" id="ESO99733.1"/>
    </source>
</evidence>
<dbReference type="OrthoDB" id="10555312at2759"/>
<feature type="transmembrane region" description="Helical" evidence="2">
    <location>
        <begin position="46"/>
        <end position="67"/>
    </location>
</feature>
<dbReference type="CTD" id="20242432"/>
<dbReference type="OMA" id="MHINPLE"/>
<dbReference type="AlphaFoldDB" id="V4A723"/>
<accession>V4A723</accession>
<protein>
    <submittedName>
        <fullName evidence="3">Uncharacterized protein</fullName>
    </submittedName>
</protein>
<reference evidence="3 4" key="1">
    <citation type="journal article" date="2013" name="Nature">
        <title>Insights into bilaterian evolution from three spiralian genomes.</title>
        <authorList>
            <person name="Simakov O."/>
            <person name="Marletaz F."/>
            <person name="Cho S.J."/>
            <person name="Edsinger-Gonzales E."/>
            <person name="Havlak P."/>
            <person name="Hellsten U."/>
            <person name="Kuo D.H."/>
            <person name="Larsson T."/>
            <person name="Lv J."/>
            <person name="Arendt D."/>
            <person name="Savage R."/>
            <person name="Osoegawa K."/>
            <person name="de Jong P."/>
            <person name="Grimwood J."/>
            <person name="Chapman J.A."/>
            <person name="Shapiro H."/>
            <person name="Aerts A."/>
            <person name="Otillar R.P."/>
            <person name="Terry A.Y."/>
            <person name="Boore J.L."/>
            <person name="Grigoriev I.V."/>
            <person name="Lindberg D.R."/>
            <person name="Seaver E.C."/>
            <person name="Weisblat D.A."/>
            <person name="Putnam N.H."/>
            <person name="Rokhsar D.S."/>
        </authorList>
    </citation>
    <scope>NUCLEOTIDE SEQUENCE [LARGE SCALE GENOMIC DNA]</scope>
</reference>
<dbReference type="KEGG" id="lgi:LOTGIDRAFT_173571"/>